<evidence type="ECO:0000256" key="5">
    <source>
        <dbReference type="ARBA" id="ARBA00023004"/>
    </source>
</evidence>
<gene>
    <name evidence="9" type="ORF">H8D96_07710</name>
</gene>
<keyword evidence="7" id="KW-0812">Transmembrane</keyword>
<dbReference type="GO" id="GO:0005886">
    <property type="term" value="C:plasma membrane"/>
    <property type="evidence" value="ECO:0007669"/>
    <property type="project" value="TreeGrafter"/>
</dbReference>
<evidence type="ECO:0000313" key="9">
    <source>
        <dbReference type="EMBL" id="MBC8431792.1"/>
    </source>
</evidence>
<dbReference type="Pfam" id="PF12801">
    <property type="entry name" value="Fer4_5"/>
    <property type="match status" value="2"/>
</dbReference>
<dbReference type="GO" id="GO:0046872">
    <property type="term" value="F:metal ion binding"/>
    <property type="evidence" value="ECO:0007669"/>
    <property type="project" value="UniProtKB-KW"/>
</dbReference>
<evidence type="ECO:0000256" key="3">
    <source>
        <dbReference type="ARBA" id="ARBA00022723"/>
    </source>
</evidence>
<dbReference type="AlphaFoldDB" id="A0A8J6P263"/>
<evidence type="ECO:0000256" key="6">
    <source>
        <dbReference type="ARBA" id="ARBA00023014"/>
    </source>
</evidence>
<feature type="domain" description="4Fe-4S ferredoxin-type" evidence="8">
    <location>
        <begin position="405"/>
        <end position="435"/>
    </location>
</feature>
<feature type="domain" description="4Fe-4S ferredoxin-type" evidence="8">
    <location>
        <begin position="286"/>
        <end position="315"/>
    </location>
</feature>
<accession>A0A8J6P263</accession>
<dbReference type="Pfam" id="PF12838">
    <property type="entry name" value="Fer4_7"/>
    <property type="match status" value="1"/>
</dbReference>
<dbReference type="SUPFAM" id="SSF54862">
    <property type="entry name" value="4Fe-4S ferredoxins"/>
    <property type="match status" value="2"/>
</dbReference>
<feature type="domain" description="4Fe-4S ferredoxin-type" evidence="8">
    <location>
        <begin position="365"/>
        <end position="395"/>
    </location>
</feature>
<evidence type="ECO:0000256" key="7">
    <source>
        <dbReference type="SAM" id="Phobius"/>
    </source>
</evidence>
<dbReference type="InterPro" id="IPR051684">
    <property type="entry name" value="Electron_Trans/Redox"/>
</dbReference>
<dbReference type="InterPro" id="IPR017896">
    <property type="entry name" value="4Fe4S_Fe-S-bd"/>
</dbReference>
<organism evidence="9 10">
    <name type="scientific">Candidatus Desulfatibia vada</name>
    <dbReference type="NCBI Taxonomy" id="2841696"/>
    <lineage>
        <taxon>Bacteria</taxon>
        <taxon>Pseudomonadati</taxon>
        <taxon>Thermodesulfobacteriota</taxon>
        <taxon>Desulfobacteria</taxon>
        <taxon>Desulfobacterales</taxon>
        <taxon>Desulfobacterales incertae sedis</taxon>
        <taxon>Candidatus Desulfatibia</taxon>
    </lineage>
</organism>
<dbReference type="EMBL" id="JACNIG010000176">
    <property type="protein sequence ID" value="MBC8431792.1"/>
    <property type="molecule type" value="Genomic_DNA"/>
</dbReference>
<feature type="transmembrane region" description="Helical" evidence="7">
    <location>
        <begin position="214"/>
        <end position="231"/>
    </location>
</feature>
<protein>
    <submittedName>
        <fullName evidence="9">4Fe-4S binding protein</fullName>
    </submittedName>
</protein>
<evidence type="ECO:0000256" key="1">
    <source>
        <dbReference type="ARBA" id="ARBA00022448"/>
    </source>
</evidence>
<feature type="domain" description="4Fe-4S ferredoxin-type" evidence="8">
    <location>
        <begin position="496"/>
        <end position="525"/>
    </location>
</feature>
<name>A0A8J6P263_9BACT</name>
<dbReference type="PROSITE" id="PS51379">
    <property type="entry name" value="4FE4S_FER_2"/>
    <property type="match status" value="4"/>
</dbReference>
<proteinExistence type="predicted"/>
<keyword evidence="1" id="KW-0813">Transport</keyword>
<evidence type="ECO:0000259" key="8">
    <source>
        <dbReference type="PROSITE" id="PS51379"/>
    </source>
</evidence>
<dbReference type="InterPro" id="IPR017900">
    <property type="entry name" value="4Fe4S_Fe_S_CS"/>
</dbReference>
<keyword evidence="6" id="KW-0411">Iron-sulfur</keyword>
<comment type="caution">
    <text evidence="9">The sequence shown here is derived from an EMBL/GenBank/DDBJ whole genome shotgun (WGS) entry which is preliminary data.</text>
</comment>
<evidence type="ECO:0000256" key="2">
    <source>
        <dbReference type="ARBA" id="ARBA00022485"/>
    </source>
</evidence>
<dbReference type="PANTHER" id="PTHR30176:SF3">
    <property type="entry name" value="FERREDOXIN-TYPE PROTEIN NAPH"/>
    <property type="match status" value="1"/>
</dbReference>
<sequence length="540" mass="59973">MKATQLVWIRRISQTLFLLFFLFLLVESRLPQDIYLDYSVALTAEQEIELAYPVTFFFELDPLVALTALISGQTLIKGFGWALGVLCVTLFFGRIFCGFICPFGTIHHLIGTIKPALKGHRMVEANIKKPDQRFKYFLLITLLLAALLGLNLSGLLDPISFLFRSLALAVFPGLGIGIKELFDLMAQSDLKALNFFSYGAEIVVSPIFGYGYKSYQSGWLIGGLFLLIILINRIRPRFWCRTLCPLGALLGVFARYSFLRLEKDVEKCTDCKLCLKNCQGAASPIPGEQWETSECLFCFNCFNACPEDAISFEFRWPLVKNKAPDMGRRAVLGGLTAGVALPFLGRLDGQIHKVSDSRLIRPPGSIPENDFLTLCQRCGLCMKACPTNVINPALTEAGMAGFWTPSLIMIQGYCEYTCTLCGSVCPTKAIRRISVKEKIEAPVRIGSAYIVRGRCLPWSGNGPCIVCEEHCPTSPKAIRLYEGWMPGPDGKYIDVKLPYVNLKECVGCGICEYKCPVKGRPAIRIIAAGESRSPRNQILL</sequence>
<reference evidence="9 10" key="1">
    <citation type="submission" date="2020-08" db="EMBL/GenBank/DDBJ databases">
        <title>Bridging the membrane lipid divide: bacteria of the FCB group superphylum have the potential to synthesize archaeal ether lipids.</title>
        <authorList>
            <person name="Villanueva L."/>
            <person name="Von Meijenfeldt F.A.B."/>
            <person name="Westbye A.B."/>
            <person name="Yadav S."/>
            <person name="Hopmans E.C."/>
            <person name="Dutilh B.E."/>
            <person name="Sinninghe Damste J.S."/>
        </authorList>
    </citation>
    <scope>NUCLEOTIDE SEQUENCE [LARGE SCALE GENOMIC DNA]</scope>
    <source>
        <strain evidence="9">NIOZ-UU17</strain>
    </source>
</reference>
<dbReference type="GO" id="GO:0051539">
    <property type="term" value="F:4 iron, 4 sulfur cluster binding"/>
    <property type="evidence" value="ECO:0007669"/>
    <property type="project" value="UniProtKB-KW"/>
</dbReference>
<dbReference type="Proteomes" id="UP000605201">
    <property type="component" value="Unassembled WGS sequence"/>
</dbReference>
<keyword evidence="4" id="KW-0249">Electron transport</keyword>
<keyword evidence="7" id="KW-0472">Membrane</keyword>
<feature type="transmembrane region" description="Helical" evidence="7">
    <location>
        <begin position="190"/>
        <end position="208"/>
    </location>
</feature>
<dbReference type="Gene3D" id="3.30.70.20">
    <property type="match status" value="3"/>
</dbReference>
<evidence type="ECO:0000313" key="10">
    <source>
        <dbReference type="Proteomes" id="UP000605201"/>
    </source>
</evidence>
<keyword evidence="5" id="KW-0408">Iron</keyword>
<keyword evidence="3" id="KW-0479">Metal-binding</keyword>
<keyword evidence="2" id="KW-0004">4Fe-4S</keyword>
<dbReference type="PROSITE" id="PS00198">
    <property type="entry name" value="4FE4S_FER_1"/>
    <property type="match status" value="3"/>
</dbReference>
<feature type="transmembrane region" description="Helical" evidence="7">
    <location>
        <begin position="161"/>
        <end position="178"/>
    </location>
</feature>
<evidence type="ECO:0000256" key="4">
    <source>
        <dbReference type="ARBA" id="ARBA00022982"/>
    </source>
</evidence>
<dbReference type="PANTHER" id="PTHR30176">
    <property type="entry name" value="FERREDOXIN-TYPE PROTEIN NAPH"/>
    <property type="match status" value="1"/>
</dbReference>
<keyword evidence="7" id="KW-1133">Transmembrane helix</keyword>
<feature type="transmembrane region" description="Helical" evidence="7">
    <location>
        <begin position="136"/>
        <end position="155"/>
    </location>
</feature>
<dbReference type="CDD" id="cd16373">
    <property type="entry name" value="DMSOR_beta_like"/>
    <property type="match status" value="1"/>
</dbReference>